<keyword evidence="1" id="KW-0812">Transmembrane</keyword>
<keyword evidence="1" id="KW-1133">Transmembrane helix</keyword>
<accession>A0A1U7M5J3</accession>
<keyword evidence="3" id="KW-1185">Reference proteome</keyword>
<evidence type="ECO:0000313" key="2">
    <source>
        <dbReference type="EMBL" id="OLS02594.1"/>
    </source>
</evidence>
<dbReference type="Proteomes" id="UP000186112">
    <property type="component" value="Unassembled WGS sequence"/>
</dbReference>
<reference evidence="2 3" key="1">
    <citation type="submission" date="2016-02" db="EMBL/GenBank/DDBJ databases">
        <title>Genome sequence of Tissierella creatinophila DSM 6911.</title>
        <authorList>
            <person name="Poehlein A."/>
            <person name="Daniel R."/>
        </authorList>
    </citation>
    <scope>NUCLEOTIDE SEQUENCE [LARGE SCALE GENOMIC DNA]</scope>
    <source>
        <strain evidence="2 3">DSM 6911</strain>
    </source>
</reference>
<comment type="caution">
    <text evidence="2">The sequence shown here is derived from an EMBL/GenBank/DDBJ whole genome shotgun (WGS) entry which is preliminary data.</text>
</comment>
<name>A0A1U7M5J3_TISCR</name>
<feature type="transmembrane region" description="Helical" evidence="1">
    <location>
        <begin position="63"/>
        <end position="83"/>
    </location>
</feature>
<evidence type="ECO:0000313" key="3">
    <source>
        <dbReference type="Proteomes" id="UP000186112"/>
    </source>
</evidence>
<sequence>MLYFPTNPPISGLTALLFHYTPLCNYAKPCTRVSHHCCWSYFFFLHFYMHIKSPKVVRSKVSYYFFIIYTSYLIYNFQVGIYYCKTKISSTSRLPMKDLICVFASVAFFRQNSGRTRYLCEEKT</sequence>
<dbReference type="AlphaFoldDB" id="A0A1U7M5J3"/>
<keyword evidence="1" id="KW-0472">Membrane</keyword>
<organism evidence="2 3">
    <name type="scientific">Tissierella creatinophila DSM 6911</name>
    <dbReference type="NCBI Taxonomy" id="1123403"/>
    <lineage>
        <taxon>Bacteria</taxon>
        <taxon>Bacillati</taxon>
        <taxon>Bacillota</taxon>
        <taxon>Tissierellia</taxon>
        <taxon>Tissierellales</taxon>
        <taxon>Tissierellaceae</taxon>
        <taxon>Tissierella</taxon>
    </lineage>
</organism>
<gene>
    <name evidence="2" type="ORF">TICRE_13950</name>
</gene>
<evidence type="ECO:0000256" key="1">
    <source>
        <dbReference type="SAM" id="Phobius"/>
    </source>
</evidence>
<dbReference type="EMBL" id="LTDM01000022">
    <property type="protein sequence ID" value="OLS02594.1"/>
    <property type="molecule type" value="Genomic_DNA"/>
</dbReference>
<proteinExistence type="predicted"/>
<protein>
    <submittedName>
        <fullName evidence="2">Uncharacterized protein</fullName>
    </submittedName>
</protein>